<feature type="compositionally biased region" description="Polar residues" evidence="1">
    <location>
        <begin position="775"/>
        <end position="786"/>
    </location>
</feature>
<feature type="compositionally biased region" description="Pro residues" evidence="1">
    <location>
        <begin position="731"/>
        <end position="740"/>
    </location>
</feature>
<dbReference type="EMBL" id="DF830100">
    <property type="protein sequence ID" value="GAK68039.1"/>
    <property type="molecule type" value="Genomic_DNA"/>
</dbReference>
<feature type="transmembrane region" description="Helical" evidence="2">
    <location>
        <begin position="136"/>
        <end position="153"/>
    </location>
</feature>
<keyword evidence="2" id="KW-0472">Membrane</keyword>
<dbReference type="InterPro" id="IPR015671">
    <property type="entry name" value="GSCR1_dom"/>
</dbReference>
<evidence type="ECO:0000259" key="3">
    <source>
        <dbReference type="Pfam" id="PF15249"/>
    </source>
</evidence>
<feature type="compositionally biased region" description="Polar residues" evidence="1">
    <location>
        <begin position="544"/>
        <end position="563"/>
    </location>
</feature>
<feature type="region of interest" description="Disordered" evidence="1">
    <location>
        <begin position="693"/>
        <end position="793"/>
    </location>
</feature>
<name>A0A081CMZ3_PSEA2</name>
<keyword evidence="2" id="KW-0812">Transmembrane</keyword>
<dbReference type="Proteomes" id="UP000053758">
    <property type="component" value="Unassembled WGS sequence"/>
</dbReference>
<dbReference type="HOGENOM" id="CLU_262315_0_0_1"/>
<dbReference type="Pfam" id="PF15249">
    <property type="entry name" value="GLTSCR1"/>
    <property type="match status" value="1"/>
</dbReference>
<dbReference type="RefSeq" id="XP_014653774.1">
    <property type="nucleotide sequence ID" value="XM_014798288.1"/>
</dbReference>
<protein>
    <recommendedName>
        <fullName evidence="3">GLTSCR protein conserved domain-containing protein</fullName>
    </recommendedName>
</protein>
<organism evidence="4">
    <name type="scientific">Pseudozyma antarctica</name>
    <name type="common">Yeast</name>
    <name type="synonym">Candida antarctica</name>
    <dbReference type="NCBI Taxonomy" id="84753"/>
    <lineage>
        <taxon>Eukaryota</taxon>
        <taxon>Fungi</taxon>
        <taxon>Dikarya</taxon>
        <taxon>Basidiomycota</taxon>
        <taxon>Ustilaginomycotina</taxon>
        <taxon>Ustilaginomycetes</taxon>
        <taxon>Ustilaginales</taxon>
        <taxon>Ustilaginaceae</taxon>
        <taxon>Moesziomyces</taxon>
    </lineage>
</organism>
<feature type="compositionally biased region" description="Basic and acidic residues" evidence="1">
    <location>
        <begin position="693"/>
        <end position="725"/>
    </location>
</feature>
<sequence length="1515" mass="157070">MEVVRSLVSDTPGVWRELTTLKQAFVVLKFVTDLTYCTIPPLTFAKSHMSIRTLVYVPLLAVCYVVPDVAIFFALPKSADSTQTLIGVLLIVYSLLFFWWARFHMLSKSALTACFSADEPTFLITTGPWAFVRNPFYSAYLATMLAGFIVTSSSNHPDHDHPYLVSHAGGIAMSAFLVSFAIYYHAIRDEEAKFSASKLRTQHEAYKRRVWVTEWSATTGEHLLFFLLSSPKRARKQSSRSSSSQTNTKEKQADIRSRINEQAAASNAAAAPAAAPAAARRPDASTPASSTPPRHPCAQGGAHRPRRARARRDGLPAPHYDKVGRLVRSESSPGRRIPRGHGAAPRSSLPSLRRPGFAFARHSCLGMQASASVSTPTSQPNIAGTAASTSAHAPLTIDPTALLLPGPAGAHQASTSTSPLPPTPLHAGNNAALATVAVKQEPEDDSAAVAAHPLAIPGASTTKQEELHHAKPVSFVDELLQHDHRAILRPDLSPFADARDAVRRLLPYHVWNIPHHDLLHSLGLKHDPVHAEVRLRKRRRIAHRTQTSPKSEQTDNDLPQSTLKAPGDPDSDDDLNELGLPTPLPTVPLPTFPSLDYAESVLARRDKLASRFRRTLTALDSTHRRAPNTGIMLEQLERLAYLDDREQVLAQIDELKALKAKLEALEETKDIDVASSSATIKLSFAITDEIEREREKERELERIKRQQERAAAKAAKLEKEREARHRIGIFTPPPEPPKPPASSATGPSAAGASASTPDLPLATPASGVPPIDTGIASSIATPSSLPTPGPYSAVGTPIGTPGFPFPPGASLPHGLPLPMSPAGANGLVMPSPQLNSTPASPFATAPGPPVIAPRPNGVPTPSVAATPASGPVPSASAPATASATPSTPVGPGRPPKAKAKAKAAAATPAAKAPGTPATPGTPTTPGATPGPTPHRGRGRPRKHPLPGTPGGPPIGSSVPRKKKEKPAKPAATPSAPTTPGTAPAASTAMSPPAMTAGPGVNMQVRPPQGSPVPPTMPGPAPGYAGDAFASTLPPAPGSTGVRPSTMHPTLMSATSLNTPRVPPSPSATTVKPPSPAPTKTPPAKANGTPPAVRPPPPTAAASAAAAPANASIPNHPIPLLIPVASLPRLSALGIQPSPSPHIRPVIGPNGQPQGLQGLPVPIDPAQSVPAVLLGISESAAEGGADGAGAGKQQILHISVVLSKLSPSQLSGLAVLMQSLQAQVEAGKRNKASTCSTNLCQFGQCKIAAKGDCSSTGTSACQLLTTCSASKKCLVPNRLPALNNDASTCASGYCRSPGWPFASLCLCSDAPLGTSCGSTTVTCAKDLSCDSDSKTCLKPIGGSCSKTTDCASKNCVDGKCAVKNLNFGDACGAGVAGSCLATMTCSGSAGGSTCLRINDQSCAHDEECDSALCSKGKCTATGQGLVQLGEHCHSAPDCNAADCLGGRCLTTVGLRQPCGTDQFAVCYGPLTCTSQSTGPNVCLTSNNQQCSNDDSVCSSGLCVDAACKALSSLDWN</sequence>
<evidence type="ECO:0000313" key="4">
    <source>
        <dbReference type="EMBL" id="GAK68039.1"/>
    </source>
</evidence>
<feature type="compositionally biased region" description="Low complexity" evidence="1">
    <location>
        <begin position="902"/>
        <end position="929"/>
    </location>
</feature>
<feature type="region of interest" description="Disordered" evidence="1">
    <location>
        <begin position="537"/>
        <end position="585"/>
    </location>
</feature>
<evidence type="ECO:0000313" key="5">
    <source>
        <dbReference type="Proteomes" id="UP000053758"/>
    </source>
</evidence>
<evidence type="ECO:0000256" key="1">
    <source>
        <dbReference type="SAM" id="MobiDB-lite"/>
    </source>
</evidence>
<proteinExistence type="predicted"/>
<feature type="region of interest" description="Disordered" evidence="1">
    <location>
        <begin position="235"/>
        <end position="254"/>
    </location>
</feature>
<feature type="region of interest" description="Disordered" evidence="1">
    <location>
        <begin position="261"/>
        <end position="353"/>
    </location>
</feature>
<feature type="compositionally biased region" description="Low complexity" evidence="1">
    <location>
        <begin position="859"/>
        <end position="890"/>
    </location>
</feature>
<feature type="compositionally biased region" description="Pro residues" evidence="1">
    <location>
        <begin position="1008"/>
        <end position="1020"/>
    </location>
</feature>
<dbReference type="GeneID" id="26307080"/>
<accession>A0A081CMZ3</accession>
<feature type="compositionally biased region" description="Basic and acidic residues" evidence="1">
    <location>
        <begin position="311"/>
        <end position="328"/>
    </location>
</feature>
<feature type="domain" description="GLTSCR protein conserved" evidence="3">
    <location>
        <begin position="483"/>
        <end position="518"/>
    </location>
</feature>
<feature type="compositionally biased region" description="Pro residues" evidence="1">
    <location>
        <begin position="846"/>
        <end position="858"/>
    </location>
</feature>
<dbReference type="Gene3D" id="1.20.120.1630">
    <property type="match status" value="1"/>
</dbReference>
<feature type="compositionally biased region" description="Low complexity" evidence="1">
    <location>
        <begin position="741"/>
        <end position="757"/>
    </location>
</feature>
<evidence type="ECO:0000256" key="2">
    <source>
        <dbReference type="SAM" id="Phobius"/>
    </source>
</evidence>
<keyword evidence="2" id="KW-1133">Transmembrane helix</keyword>
<feature type="compositionally biased region" description="Low complexity" evidence="1">
    <location>
        <begin position="968"/>
        <end position="996"/>
    </location>
</feature>
<feature type="compositionally biased region" description="Low complexity" evidence="1">
    <location>
        <begin position="1081"/>
        <end position="1090"/>
    </location>
</feature>
<reference evidence="4" key="1">
    <citation type="submission" date="2014-07" db="EMBL/GenBank/DDBJ databases">
        <title>Draft genome sequence of the yeast Pseudozyma antarctica JCM 10317 known as a producer of lipase B which used in a wide range of industrial applications.</title>
        <authorList>
            <person name="Morita T."/>
            <person name="Saika A."/>
            <person name="Koike H."/>
        </authorList>
    </citation>
    <scope>NUCLEOTIDE SEQUENCE</scope>
    <source>
        <strain evidence="4">JCM 10317</strain>
    </source>
</reference>
<feature type="transmembrane region" description="Helical" evidence="2">
    <location>
        <begin position="165"/>
        <end position="187"/>
    </location>
</feature>
<feature type="compositionally biased region" description="Basic residues" evidence="1">
    <location>
        <begin position="934"/>
        <end position="944"/>
    </location>
</feature>
<feature type="transmembrane region" description="Helical" evidence="2">
    <location>
        <begin position="81"/>
        <end position="101"/>
    </location>
</feature>
<feature type="region of interest" description="Disordered" evidence="1">
    <location>
        <begin position="829"/>
        <end position="1107"/>
    </location>
</feature>
<gene>
    <name evidence="4" type="ORF">PAN0_033c6269</name>
</gene>
<keyword evidence="5" id="KW-1185">Reference proteome</keyword>
<feature type="compositionally biased region" description="Low complexity" evidence="1">
    <location>
        <begin position="263"/>
        <end position="302"/>
    </location>
</feature>
<feature type="transmembrane region" description="Helical" evidence="2">
    <location>
        <begin position="54"/>
        <end position="75"/>
    </location>
</feature>